<keyword evidence="2" id="KW-1185">Reference proteome</keyword>
<reference evidence="1 2" key="1">
    <citation type="journal article" date="2017" name="Nat. Commun.">
        <title>Genome assembly with in vitro proximity ligation data and whole-genome triplication in lettuce.</title>
        <authorList>
            <person name="Reyes-Chin-Wo S."/>
            <person name="Wang Z."/>
            <person name="Yang X."/>
            <person name="Kozik A."/>
            <person name="Arikit S."/>
            <person name="Song C."/>
            <person name="Xia L."/>
            <person name="Froenicke L."/>
            <person name="Lavelle D.O."/>
            <person name="Truco M.J."/>
            <person name="Xia R."/>
            <person name="Zhu S."/>
            <person name="Xu C."/>
            <person name="Xu H."/>
            <person name="Xu X."/>
            <person name="Cox K."/>
            <person name="Korf I."/>
            <person name="Meyers B.C."/>
            <person name="Michelmore R.W."/>
        </authorList>
    </citation>
    <scope>NUCLEOTIDE SEQUENCE [LARGE SCALE GENOMIC DNA]</scope>
    <source>
        <strain evidence="2">cv. Salinas</strain>
        <tissue evidence="1">Seedlings</tissue>
    </source>
</reference>
<name>A0A9R1UPH8_LACSA</name>
<evidence type="ECO:0000313" key="2">
    <source>
        <dbReference type="Proteomes" id="UP000235145"/>
    </source>
</evidence>
<gene>
    <name evidence="1" type="ORF">LSAT_V11C800442910</name>
</gene>
<accession>A0A9R1UPH8</accession>
<proteinExistence type="predicted"/>
<dbReference type="EMBL" id="NBSK02000008">
    <property type="protein sequence ID" value="KAJ0190964.1"/>
    <property type="molecule type" value="Genomic_DNA"/>
</dbReference>
<comment type="caution">
    <text evidence="1">The sequence shown here is derived from an EMBL/GenBank/DDBJ whole genome shotgun (WGS) entry which is preliminary data.</text>
</comment>
<protein>
    <submittedName>
        <fullName evidence="1">Uncharacterized protein</fullName>
    </submittedName>
</protein>
<dbReference type="AlphaFoldDB" id="A0A9R1UPH8"/>
<sequence>MERKDDFLSNLERVCEPVIQENGDTVNLEHVNEDPVNQENVNEVPVNQDHVNEVPVHEDLMNEVLINQYHVIPVPVNQVPVNLGIKVPRRLGVRTRKPLERINKIQIRKQVFRKDGKGVTEDNTITLDLD</sequence>
<dbReference type="Proteomes" id="UP000235145">
    <property type="component" value="Unassembled WGS sequence"/>
</dbReference>
<organism evidence="1 2">
    <name type="scientific">Lactuca sativa</name>
    <name type="common">Garden lettuce</name>
    <dbReference type="NCBI Taxonomy" id="4236"/>
    <lineage>
        <taxon>Eukaryota</taxon>
        <taxon>Viridiplantae</taxon>
        <taxon>Streptophyta</taxon>
        <taxon>Embryophyta</taxon>
        <taxon>Tracheophyta</taxon>
        <taxon>Spermatophyta</taxon>
        <taxon>Magnoliopsida</taxon>
        <taxon>eudicotyledons</taxon>
        <taxon>Gunneridae</taxon>
        <taxon>Pentapetalae</taxon>
        <taxon>asterids</taxon>
        <taxon>campanulids</taxon>
        <taxon>Asterales</taxon>
        <taxon>Asteraceae</taxon>
        <taxon>Cichorioideae</taxon>
        <taxon>Cichorieae</taxon>
        <taxon>Lactucinae</taxon>
        <taxon>Lactuca</taxon>
    </lineage>
</organism>
<evidence type="ECO:0000313" key="1">
    <source>
        <dbReference type="EMBL" id="KAJ0190964.1"/>
    </source>
</evidence>